<feature type="transmembrane region" description="Helical" evidence="9">
    <location>
        <begin position="135"/>
        <end position="154"/>
    </location>
</feature>
<proteinExistence type="inferred from homology"/>
<feature type="transmembrane region" description="Helical" evidence="9">
    <location>
        <begin position="7"/>
        <end position="26"/>
    </location>
</feature>
<keyword evidence="4 9" id="KW-0812">Transmembrane</keyword>
<dbReference type="Proteomes" id="UP000005408">
    <property type="component" value="Unassembled WGS sequence"/>
</dbReference>
<dbReference type="EnsemblMetazoa" id="G31657.1">
    <property type="protein sequence ID" value="G31657.1:cds"/>
    <property type="gene ID" value="G31657"/>
</dbReference>
<feature type="transmembrane region" description="Helical" evidence="9">
    <location>
        <begin position="166"/>
        <end position="186"/>
    </location>
</feature>
<dbReference type="OrthoDB" id="205546at2759"/>
<dbReference type="PANTHER" id="PTHR15301:SF3">
    <property type="entry name" value="PROTEIN NSG1-RELATED"/>
    <property type="match status" value="1"/>
</dbReference>
<keyword evidence="8" id="KW-0753">Steroid metabolism</keyword>
<dbReference type="GO" id="GO:0006695">
    <property type="term" value="P:cholesterol biosynthetic process"/>
    <property type="evidence" value="ECO:0007669"/>
    <property type="project" value="TreeGrafter"/>
</dbReference>
<keyword evidence="8" id="KW-1207">Sterol metabolism</keyword>
<evidence type="ECO:0000256" key="6">
    <source>
        <dbReference type="ARBA" id="ARBA00022989"/>
    </source>
</evidence>
<feature type="transmembrane region" description="Helical" evidence="9">
    <location>
        <begin position="111"/>
        <end position="128"/>
    </location>
</feature>
<dbReference type="InterPro" id="IPR025929">
    <property type="entry name" value="INSIG_fam"/>
</dbReference>
<dbReference type="AlphaFoldDB" id="A0A8W8M4I7"/>
<keyword evidence="8" id="KW-0443">Lipid metabolism</keyword>
<evidence type="ECO:0000313" key="10">
    <source>
        <dbReference type="EnsemblMetazoa" id="G31657.1:cds"/>
    </source>
</evidence>
<evidence type="ECO:0000256" key="1">
    <source>
        <dbReference type="ARBA" id="ARBA00004477"/>
    </source>
</evidence>
<evidence type="ECO:0000256" key="3">
    <source>
        <dbReference type="ARBA" id="ARBA00022548"/>
    </source>
</evidence>
<keyword evidence="5" id="KW-0256">Endoplasmic reticulum</keyword>
<dbReference type="GO" id="GO:0032937">
    <property type="term" value="C:SREBP-SCAP-Insig complex"/>
    <property type="evidence" value="ECO:0007669"/>
    <property type="project" value="TreeGrafter"/>
</dbReference>
<evidence type="ECO:0000256" key="4">
    <source>
        <dbReference type="ARBA" id="ARBA00022692"/>
    </source>
</evidence>
<dbReference type="KEGG" id="crg:105327698"/>
<dbReference type="GO" id="GO:0032933">
    <property type="term" value="P:SREBP signaling pathway"/>
    <property type="evidence" value="ECO:0007669"/>
    <property type="project" value="TreeGrafter"/>
</dbReference>
<comment type="similarity">
    <text evidence="2">Belongs to the INSIG family.</text>
</comment>
<evidence type="ECO:0000313" key="11">
    <source>
        <dbReference type="Proteomes" id="UP000005408"/>
    </source>
</evidence>
<evidence type="ECO:0000256" key="5">
    <source>
        <dbReference type="ARBA" id="ARBA00022824"/>
    </source>
</evidence>
<dbReference type="RefSeq" id="XP_011426609.1">
    <property type="nucleotide sequence ID" value="XM_011428307.4"/>
</dbReference>
<accession>A0A8W8M4I7</accession>
<dbReference type="GeneID" id="105327698"/>
<dbReference type="RefSeq" id="XP_011426607.1">
    <property type="nucleotide sequence ID" value="XM_011428305.4"/>
</dbReference>
<evidence type="ECO:0008006" key="12">
    <source>
        <dbReference type="Google" id="ProtNLM"/>
    </source>
</evidence>
<keyword evidence="7 9" id="KW-0472">Membrane</keyword>
<dbReference type="PANTHER" id="PTHR15301">
    <property type="entry name" value="INSULIN-INDUCED GENE 1"/>
    <property type="match status" value="1"/>
</dbReference>
<keyword evidence="11" id="KW-1185">Reference proteome</keyword>
<keyword evidence="6 9" id="KW-1133">Transmembrane helix</keyword>
<dbReference type="GO" id="GO:0032869">
    <property type="term" value="P:cellular response to insulin stimulus"/>
    <property type="evidence" value="ECO:0007669"/>
    <property type="project" value="TreeGrafter"/>
</dbReference>
<dbReference type="GO" id="GO:0036316">
    <property type="term" value="P:SREBP-SCAP complex retention in endoplasmic reticulum"/>
    <property type="evidence" value="ECO:0007669"/>
    <property type="project" value="TreeGrafter"/>
</dbReference>
<organism evidence="10 11">
    <name type="scientific">Magallana gigas</name>
    <name type="common">Pacific oyster</name>
    <name type="synonym">Crassostrea gigas</name>
    <dbReference type="NCBI Taxonomy" id="29159"/>
    <lineage>
        <taxon>Eukaryota</taxon>
        <taxon>Metazoa</taxon>
        <taxon>Spiralia</taxon>
        <taxon>Lophotrochozoa</taxon>
        <taxon>Mollusca</taxon>
        <taxon>Bivalvia</taxon>
        <taxon>Autobranchia</taxon>
        <taxon>Pteriomorphia</taxon>
        <taxon>Ostreida</taxon>
        <taxon>Ostreoidea</taxon>
        <taxon>Ostreidae</taxon>
        <taxon>Magallana</taxon>
    </lineage>
</organism>
<protein>
    <recommendedName>
        <fullName evidence="12">Insulin-induced gene protein</fullName>
    </recommendedName>
</protein>
<comment type="subcellular location">
    <subcellularLocation>
        <location evidence="1">Endoplasmic reticulum membrane</location>
        <topology evidence="1">Multi-pass membrane protein</topology>
    </subcellularLocation>
</comment>
<sequence>MGLLLRGTVLFMIGNFFAVFMNLLQINRQGNVSLKMPPELLENLFLKEWWVPPMCGAAAVLIGLLYPCLDRHLSISNPDSHKGEWSKVMRCIAVFVGINHASAKLDFVNNMQLSMTLAAMSIGLWWLFDRSPCGFGLGVGIAVLATLVTQLLVYNGVYNYSKAEFLFVRSWLPCIFFSGGVTMGNIGRQLALYDESPASPTKPKTD</sequence>
<dbReference type="Pfam" id="PF07281">
    <property type="entry name" value="INSIG"/>
    <property type="match status" value="1"/>
</dbReference>
<name>A0A8W8M4I7_MAGGI</name>
<dbReference type="OMA" id="ENHTWSC"/>
<reference evidence="10" key="1">
    <citation type="submission" date="2022-08" db="UniProtKB">
        <authorList>
            <consortium name="EnsemblMetazoa"/>
        </authorList>
    </citation>
    <scope>IDENTIFICATION</scope>
    <source>
        <strain evidence="10">05x7-T-G4-1.051#20</strain>
    </source>
</reference>
<evidence type="ECO:0000256" key="9">
    <source>
        <dbReference type="SAM" id="Phobius"/>
    </source>
</evidence>
<evidence type="ECO:0000256" key="7">
    <source>
        <dbReference type="ARBA" id="ARBA00023136"/>
    </source>
</evidence>
<evidence type="ECO:0000256" key="8">
    <source>
        <dbReference type="ARBA" id="ARBA00023166"/>
    </source>
</evidence>
<keyword evidence="3" id="KW-0153">Cholesterol metabolism</keyword>
<evidence type="ECO:0000256" key="2">
    <source>
        <dbReference type="ARBA" id="ARBA00007475"/>
    </source>
</evidence>